<reference evidence="1" key="1">
    <citation type="journal article" date="2021" name="Sci. Adv.">
        <title>The American lobster genome reveals insights on longevity, neural, and immune adaptations.</title>
        <authorList>
            <person name="Polinski J.M."/>
            <person name="Zimin A.V."/>
            <person name="Clark K.F."/>
            <person name="Kohn A.B."/>
            <person name="Sadowski N."/>
            <person name="Timp W."/>
            <person name="Ptitsyn A."/>
            <person name="Khanna P."/>
            <person name="Romanova D.Y."/>
            <person name="Williams P."/>
            <person name="Greenwood S.J."/>
            <person name="Moroz L.L."/>
            <person name="Walt D.R."/>
            <person name="Bodnar A.G."/>
        </authorList>
    </citation>
    <scope>NUCLEOTIDE SEQUENCE</scope>
    <source>
        <strain evidence="1">GMGI-L3</strain>
    </source>
</reference>
<protein>
    <submittedName>
        <fullName evidence="1">Uncharacterized protein</fullName>
    </submittedName>
</protein>
<name>A0A8J5K5N4_HOMAM</name>
<dbReference type="Proteomes" id="UP000747542">
    <property type="component" value="Unassembled WGS sequence"/>
</dbReference>
<gene>
    <name evidence="1" type="ORF">Hamer_G005373</name>
</gene>
<comment type="caution">
    <text evidence="1">The sequence shown here is derived from an EMBL/GenBank/DDBJ whole genome shotgun (WGS) entry which is preliminary data.</text>
</comment>
<accession>A0A8J5K5N4</accession>
<dbReference type="AlphaFoldDB" id="A0A8J5K5N4"/>
<keyword evidence="2" id="KW-1185">Reference proteome</keyword>
<sequence length="80" mass="9080">MVRPMRVRNVRVQSAVFTVVRRTQPLLVNVTSSDSRQILRIHTRDKVSFSEARSASTEISFKSWRFLCIGSVPTQGLANC</sequence>
<dbReference type="EMBL" id="JAHLQT010021845">
    <property type="protein sequence ID" value="KAG7167053.1"/>
    <property type="molecule type" value="Genomic_DNA"/>
</dbReference>
<organism evidence="1 2">
    <name type="scientific">Homarus americanus</name>
    <name type="common">American lobster</name>
    <dbReference type="NCBI Taxonomy" id="6706"/>
    <lineage>
        <taxon>Eukaryota</taxon>
        <taxon>Metazoa</taxon>
        <taxon>Ecdysozoa</taxon>
        <taxon>Arthropoda</taxon>
        <taxon>Crustacea</taxon>
        <taxon>Multicrustacea</taxon>
        <taxon>Malacostraca</taxon>
        <taxon>Eumalacostraca</taxon>
        <taxon>Eucarida</taxon>
        <taxon>Decapoda</taxon>
        <taxon>Pleocyemata</taxon>
        <taxon>Astacidea</taxon>
        <taxon>Nephropoidea</taxon>
        <taxon>Nephropidae</taxon>
        <taxon>Homarus</taxon>
    </lineage>
</organism>
<proteinExistence type="predicted"/>
<evidence type="ECO:0000313" key="2">
    <source>
        <dbReference type="Proteomes" id="UP000747542"/>
    </source>
</evidence>
<evidence type="ECO:0000313" key="1">
    <source>
        <dbReference type="EMBL" id="KAG7167053.1"/>
    </source>
</evidence>